<evidence type="ECO:0000313" key="4">
    <source>
        <dbReference type="Proteomes" id="UP000562352"/>
    </source>
</evidence>
<feature type="region of interest" description="Disordered" evidence="1">
    <location>
        <begin position="1"/>
        <end position="25"/>
    </location>
</feature>
<dbReference type="AlphaFoldDB" id="A0A841CUK5"/>
<dbReference type="Pfam" id="PF05685">
    <property type="entry name" value="Uma2"/>
    <property type="match status" value="1"/>
</dbReference>
<accession>A0A841CUK5</accession>
<keyword evidence="4" id="KW-1185">Reference proteome</keyword>
<reference evidence="3 4" key="1">
    <citation type="submission" date="2020-08" db="EMBL/GenBank/DDBJ databases">
        <title>Genomic Encyclopedia of Type Strains, Phase III (KMG-III): the genomes of soil and plant-associated and newly described type strains.</title>
        <authorList>
            <person name="Whitman W."/>
        </authorList>
    </citation>
    <scope>NUCLEOTIDE SEQUENCE [LARGE SCALE GENOMIC DNA]</scope>
    <source>
        <strain evidence="3 4">CECT 3303</strain>
    </source>
</reference>
<evidence type="ECO:0000313" key="3">
    <source>
        <dbReference type="EMBL" id="MBB5961020.1"/>
    </source>
</evidence>
<evidence type="ECO:0000259" key="2">
    <source>
        <dbReference type="Pfam" id="PF05685"/>
    </source>
</evidence>
<keyword evidence="3" id="KW-0540">Nuclease</keyword>
<dbReference type="InterPro" id="IPR008538">
    <property type="entry name" value="Uma2"/>
</dbReference>
<dbReference type="InterPro" id="IPR012296">
    <property type="entry name" value="Nuclease_put_TT1808"/>
</dbReference>
<sequence length="215" mass="24490">MPDREDDMSAAPLSETEPLRSEPSVWDPLPDWVFPPERGFTADDLDRLHGIPPHTELIDGTLVFVSPQTNFHMSMLFLLESELRRTVPGGLTVRREMTVTLGRRQRPEPDIMVVRADAVQGPRQTTYRPQDVVLAVEVVSPESEIRDRERKPRLYAESGITHFWLVENTDGEPSVHVYELDRATTSYVPTGIHRGRLKLDVPFAIDIDLSQITRI</sequence>
<keyword evidence="3" id="KW-0378">Hydrolase</keyword>
<dbReference type="EMBL" id="JACHJJ010000001">
    <property type="protein sequence ID" value="MBB5961020.1"/>
    <property type="molecule type" value="Genomic_DNA"/>
</dbReference>
<proteinExistence type="predicted"/>
<dbReference type="GO" id="GO:0004519">
    <property type="term" value="F:endonuclease activity"/>
    <property type="evidence" value="ECO:0007669"/>
    <property type="project" value="UniProtKB-KW"/>
</dbReference>
<comment type="caution">
    <text evidence="3">The sequence shown here is derived from an EMBL/GenBank/DDBJ whole genome shotgun (WGS) entry which is preliminary data.</text>
</comment>
<protein>
    <submittedName>
        <fullName evidence="3">Uma2 family endonuclease</fullName>
    </submittedName>
</protein>
<dbReference type="Gene3D" id="3.90.1570.10">
    <property type="entry name" value="tt1808, chain A"/>
    <property type="match status" value="1"/>
</dbReference>
<dbReference type="PANTHER" id="PTHR35400">
    <property type="entry name" value="SLR1083 PROTEIN"/>
    <property type="match status" value="1"/>
</dbReference>
<organism evidence="3 4">
    <name type="scientific">Planomonospora venezuelensis</name>
    <dbReference type="NCBI Taxonomy" id="1999"/>
    <lineage>
        <taxon>Bacteria</taxon>
        <taxon>Bacillati</taxon>
        <taxon>Actinomycetota</taxon>
        <taxon>Actinomycetes</taxon>
        <taxon>Streptosporangiales</taxon>
        <taxon>Streptosporangiaceae</taxon>
        <taxon>Planomonospora</taxon>
    </lineage>
</organism>
<evidence type="ECO:0000256" key="1">
    <source>
        <dbReference type="SAM" id="MobiDB-lite"/>
    </source>
</evidence>
<gene>
    <name evidence="3" type="ORF">FHS22_000258</name>
</gene>
<dbReference type="InterPro" id="IPR011335">
    <property type="entry name" value="Restrct_endonuc-II-like"/>
</dbReference>
<name>A0A841CUK5_PLAVE</name>
<keyword evidence="3" id="KW-0255">Endonuclease</keyword>
<feature type="domain" description="Putative restriction endonuclease" evidence="2">
    <location>
        <begin position="45"/>
        <end position="199"/>
    </location>
</feature>
<dbReference type="RefSeq" id="WP_184937556.1">
    <property type="nucleotide sequence ID" value="NZ_BAAAWZ010000001.1"/>
</dbReference>
<dbReference type="PANTHER" id="PTHR35400:SF3">
    <property type="entry name" value="SLL1072 PROTEIN"/>
    <property type="match status" value="1"/>
</dbReference>
<dbReference type="SUPFAM" id="SSF52980">
    <property type="entry name" value="Restriction endonuclease-like"/>
    <property type="match status" value="1"/>
</dbReference>
<dbReference type="Proteomes" id="UP000562352">
    <property type="component" value="Unassembled WGS sequence"/>
</dbReference>
<dbReference type="CDD" id="cd06260">
    <property type="entry name" value="DUF820-like"/>
    <property type="match status" value="1"/>
</dbReference>